<evidence type="ECO:0000256" key="2">
    <source>
        <dbReference type="ARBA" id="ARBA00022487"/>
    </source>
</evidence>
<keyword evidence="3 6" id="KW-0378">Hydrolase</keyword>
<evidence type="ECO:0000256" key="5">
    <source>
        <dbReference type="ARBA" id="ARBA00023180"/>
    </source>
</evidence>
<name>A0A9P0GIQ7_PHACE</name>
<dbReference type="PANTHER" id="PTHR43142:SF1">
    <property type="entry name" value="CARBOXYLIC ESTER HYDROLASE"/>
    <property type="match status" value="1"/>
</dbReference>
<evidence type="ECO:0000256" key="6">
    <source>
        <dbReference type="RuleBase" id="RU361235"/>
    </source>
</evidence>
<keyword evidence="9" id="KW-1185">Reference proteome</keyword>
<feature type="domain" description="Carboxylesterase type B" evidence="7">
    <location>
        <begin position="34"/>
        <end position="541"/>
    </location>
</feature>
<dbReference type="OrthoDB" id="19653at2759"/>
<dbReference type="PROSITE" id="PS00122">
    <property type="entry name" value="CARBOXYLESTERASE_B_1"/>
    <property type="match status" value="1"/>
</dbReference>
<keyword evidence="4" id="KW-1015">Disulfide bond</keyword>
<evidence type="ECO:0000313" key="9">
    <source>
        <dbReference type="Proteomes" id="UP001153737"/>
    </source>
</evidence>
<dbReference type="SUPFAM" id="SSF53474">
    <property type="entry name" value="alpha/beta-Hydrolases"/>
    <property type="match status" value="1"/>
</dbReference>
<dbReference type="PANTHER" id="PTHR43142">
    <property type="entry name" value="CARBOXYLIC ESTER HYDROLASE"/>
    <property type="match status" value="1"/>
</dbReference>
<evidence type="ECO:0000256" key="1">
    <source>
        <dbReference type="ARBA" id="ARBA00005964"/>
    </source>
</evidence>
<organism evidence="8 9">
    <name type="scientific">Phaedon cochleariae</name>
    <name type="common">Mustard beetle</name>
    <dbReference type="NCBI Taxonomy" id="80249"/>
    <lineage>
        <taxon>Eukaryota</taxon>
        <taxon>Metazoa</taxon>
        <taxon>Ecdysozoa</taxon>
        <taxon>Arthropoda</taxon>
        <taxon>Hexapoda</taxon>
        <taxon>Insecta</taxon>
        <taxon>Pterygota</taxon>
        <taxon>Neoptera</taxon>
        <taxon>Endopterygota</taxon>
        <taxon>Coleoptera</taxon>
        <taxon>Polyphaga</taxon>
        <taxon>Cucujiformia</taxon>
        <taxon>Chrysomeloidea</taxon>
        <taxon>Chrysomelidae</taxon>
        <taxon>Chrysomelinae</taxon>
        <taxon>Chrysomelini</taxon>
        <taxon>Phaedon</taxon>
    </lineage>
</organism>
<evidence type="ECO:0000256" key="4">
    <source>
        <dbReference type="ARBA" id="ARBA00023157"/>
    </source>
</evidence>
<proteinExistence type="inferred from homology"/>
<evidence type="ECO:0000256" key="3">
    <source>
        <dbReference type="ARBA" id="ARBA00022801"/>
    </source>
</evidence>
<keyword evidence="5" id="KW-0325">Glycoprotein</keyword>
<evidence type="ECO:0000259" key="7">
    <source>
        <dbReference type="Pfam" id="PF00135"/>
    </source>
</evidence>
<dbReference type="EMBL" id="OU896718">
    <property type="protein sequence ID" value="CAH1119275.1"/>
    <property type="molecule type" value="Genomic_DNA"/>
</dbReference>
<feature type="signal peptide" evidence="6">
    <location>
        <begin position="1"/>
        <end position="20"/>
    </location>
</feature>
<sequence length="557" mass="62629">MGVKVVIFVLSLCIFESIEKKNKIHSRVADENGPIVNIEDGAILGRVDKTVDQNKTYLAFQGIPYAKPPIGDLRFRPPVPNDKWNGTLNATREGSSCVQGILPVTGSEDCLFINVYTTNLTGSRPVMAWIHGGAFLFGNSSYQKFGPDYILDEDIVHVQFNYRLGVFGFLSTMDEACPGNNGLKDQCLALKWVKKNIRHFGGDPDKVTLYGESAGSASVSYQLQSACAKGLFRAAIMESGSSLCLWALTRDPRATAFKIGESLKLNTSDSNLMVEGLRMINATILQQASLILSTGDLVADPLAGLQFSPVIEPHHEGAFFYNYSDLLLSEGQFHRVPTIIGMNSNEGAVAGDIPELLRLYLVNFDLNPSLLAPADLTNSSYKRDIAALLIKYHYFNILPLSFQTDSVIKFISDDQFNRPIRRMVIDMSRYSPVYFYMFSYEGLLGGVEGERSLKGVGHTEELGYIFRSYVNGRVSSSDVTMRKRMIRMWTNFAKYGQPTIERDPLLQNLDWPRAQPRNLVYMDINSRMTIRRNPFESDMRFYDRIYRLYGSPPYNTY</sequence>
<dbReference type="Gene3D" id="3.40.50.1820">
    <property type="entry name" value="alpha/beta hydrolase"/>
    <property type="match status" value="1"/>
</dbReference>
<dbReference type="EC" id="3.1.1.-" evidence="6"/>
<dbReference type="InterPro" id="IPR002018">
    <property type="entry name" value="CarbesteraseB"/>
</dbReference>
<evidence type="ECO:0000313" key="8">
    <source>
        <dbReference type="EMBL" id="CAH1119275.1"/>
    </source>
</evidence>
<keyword evidence="2" id="KW-0719">Serine esterase</keyword>
<dbReference type="GO" id="GO:0052689">
    <property type="term" value="F:carboxylic ester hydrolase activity"/>
    <property type="evidence" value="ECO:0007669"/>
    <property type="project" value="UniProtKB-KW"/>
</dbReference>
<dbReference type="Pfam" id="PF00135">
    <property type="entry name" value="COesterase"/>
    <property type="match status" value="1"/>
</dbReference>
<dbReference type="Proteomes" id="UP001153737">
    <property type="component" value="Chromosome 12"/>
</dbReference>
<keyword evidence="6" id="KW-0732">Signal</keyword>
<reference evidence="8" key="2">
    <citation type="submission" date="2022-10" db="EMBL/GenBank/DDBJ databases">
        <authorList>
            <consortium name="ENA_rothamsted_submissions"/>
            <consortium name="culmorum"/>
            <person name="King R."/>
        </authorList>
    </citation>
    <scope>NUCLEOTIDE SEQUENCE</scope>
</reference>
<dbReference type="InterPro" id="IPR029058">
    <property type="entry name" value="AB_hydrolase_fold"/>
</dbReference>
<dbReference type="AlphaFoldDB" id="A0A9P0GIQ7"/>
<dbReference type="InterPro" id="IPR019826">
    <property type="entry name" value="Carboxylesterase_B_AS"/>
</dbReference>
<comment type="similarity">
    <text evidence="1 6">Belongs to the type-B carboxylesterase/lipase family.</text>
</comment>
<gene>
    <name evidence="8" type="ORF">PHAECO_LOCUS2995</name>
</gene>
<reference evidence="8" key="1">
    <citation type="submission" date="2022-01" db="EMBL/GenBank/DDBJ databases">
        <authorList>
            <person name="King R."/>
        </authorList>
    </citation>
    <scope>NUCLEOTIDE SEQUENCE</scope>
</reference>
<protein>
    <recommendedName>
        <fullName evidence="6">Carboxylic ester hydrolase</fullName>
        <ecNumber evidence="6">3.1.1.-</ecNumber>
    </recommendedName>
</protein>
<feature type="chain" id="PRO_5040534069" description="Carboxylic ester hydrolase" evidence="6">
    <location>
        <begin position="21"/>
        <end position="557"/>
    </location>
</feature>
<accession>A0A9P0GIQ7</accession>